<accession>A0A934W8K7</accession>
<gene>
    <name evidence="1" type="ORF">JJB74_15065</name>
</gene>
<evidence type="ECO:0000313" key="2">
    <source>
        <dbReference type="Proteomes" id="UP000622890"/>
    </source>
</evidence>
<keyword evidence="2" id="KW-1185">Reference proteome</keyword>
<protein>
    <submittedName>
        <fullName evidence="1">Uncharacterized protein</fullName>
    </submittedName>
</protein>
<dbReference type="RefSeq" id="WP_200592861.1">
    <property type="nucleotide sequence ID" value="NZ_JAEPBG010000006.1"/>
</dbReference>
<evidence type="ECO:0000313" key="1">
    <source>
        <dbReference type="EMBL" id="MBK4735939.1"/>
    </source>
</evidence>
<dbReference type="Proteomes" id="UP000622890">
    <property type="component" value="Unassembled WGS sequence"/>
</dbReference>
<organism evidence="1 2">
    <name type="scientific">Noviherbaspirillum pedocola</name>
    <dbReference type="NCBI Taxonomy" id="2801341"/>
    <lineage>
        <taxon>Bacteria</taxon>
        <taxon>Pseudomonadati</taxon>
        <taxon>Pseudomonadota</taxon>
        <taxon>Betaproteobacteria</taxon>
        <taxon>Burkholderiales</taxon>
        <taxon>Oxalobacteraceae</taxon>
        <taxon>Noviherbaspirillum</taxon>
    </lineage>
</organism>
<proteinExistence type="predicted"/>
<comment type="caution">
    <text evidence="1">The sequence shown here is derived from an EMBL/GenBank/DDBJ whole genome shotgun (WGS) entry which is preliminary data.</text>
</comment>
<name>A0A934W8K7_9BURK</name>
<reference evidence="1" key="1">
    <citation type="submission" date="2021-01" db="EMBL/GenBank/DDBJ databases">
        <title>Genome sequence of strain Noviherbaspirillum sp. DKR-6.</title>
        <authorList>
            <person name="Chaudhary D.K."/>
        </authorList>
    </citation>
    <scope>NUCLEOTIDE SEQUENCE</scope>
    <source>
        <strain evidence="1">DKR-6</strain>
    </source>
</reference>
<dbReference type="EMBL" id="JAEPBG010000006">
    <property type="protein sequence ID" value="MBK4735939.1"/>
    <property type="molecule type" value="Genomic_DNA"/>
</dbReference>
<sequence>MSFFNFRKTPKELPASESDEIIRQIDEQREYEQAKREGFSFDELLRNIAEDNARKDKGR</sequence>
<dbReference type="AlphaFoldDB" id="A0A934W8K7"/>